<evidence type="ECO:0000313" key="3">
    <source>
        <dbReference type="Proteomes" id="UP000712600"/>
    </source>
</evidence>
<feature type="compositionally biased region" description="Basic and acidic residues" evidence="1">
    <location>
        <begin position="142"/>
        <end position="159"/>
    </location>
</feature>
<organism evidence="2 3">
    <name type="scientific">Brassica cretica</name>
    <name type="common">Mustard</name>
    <dbReference type="NCBI Taxonomy" id="69181"/>
    <lineage>
        <taxon>Eukaryota</taxon>
        <taxon>Viridiplantae</taxon>
        <taxon>Streptophyta</taxon>
        <taxon>Embryophyta</taxon>
        <taxon>Tracheophyta</taxon>
        <taxon>Spermatophyta</taxon>
        <taxon>Magnoliopsida</taxon>
        <taxon>eudicotyledons</taxon>
        <taxon>Gunneridae</taxon>
        <taxon>Pentapetalae</taxon>
        <taxon>rosids</taxon>
        <taxon>malvids</taxon>
        <taxon>Brassicales</taxon>
        <taxon>Brassicaceae</taxon>
        <taxon>Brassiceae</taxon>
        <taxon>Brassica</taxon>
    </lineage>
</organism>
<feature type="region of interest" description="Disordered" evidence="1">
    <location>
        <begin position="102"/>
        <end position="175"/>
    </location>
</feature>
<reference evidence="2" key="1">
    <citation type="submission" date="2019-12" db="EMBL/GenBank/DDBJ databases">
        <title>Genome sequencing and annotation of Brassica cretica.</title>
        <authorList>
            <person name="Studholme D.J."/>
            <person name="Sarris P."/>
        </authorList>
    </citation>
    <scope>NUCLEOTIDE SEQUENCE</scope>
    <source>
        <strain evidence="2">PFS-109/04</strain>
        <tissue evidence="2">Leaf</tissue>
    </source>
</reference>
<evidence type="ECO:0000256" key="1">
    <source>
        <dbReference type="SAM" id="MobiDB-lite"/>
    </source>
</evidence>
<evidence type="ECO:0000313" key="2">
    <source>
        <dbReference type="EMBL" id="KAF3585675.1"/>
    </source>
</evidence>
<proteinExistence type="predicted"/>
<dbReference type="EMBL" id="QGKX02000088">
    <property type="protein sequence ID" value="KAF3585675.1"/>
    <property type="molecule type" value="Genomic_DNA"/>
</dbReference>
<gene>
    <name evidence="2" type="ORF">F2Q69_00027635</name>
</gene>
<name>A0A8S9RWF7_BRACR</name>
<feature type="compositionally biased region" description="Basic and acidic residues" evidence="1">
    <location>
        <begin position="106"/>
        <end position="127"/>
    </location>
</feature>
<feature type="compositionally biased region" description="Basic residues" evidence="1">
    <location>
        <begin position="163"/>
        <end position="175"/>
    </location>
</feature>
<comment type="caution">
    <text evidence="2">The sequence shown here is derived from an EMBL/GenBank/DDBJ whole genome shotgun (WGS) entry which is preliminary data.</text>
</comment>
<accession>A0A8S9RWF7</accession>
<sequence length="175" mass="20497">MMKTGAVSDPRSRLKWDIFLSSQETEATVSRIVSMKRSSRHISGFLSDFTKTFLRELILNQESLEIGDGDRSYLQAAQAQFRRLPQLPRRRHAPQLHRACLRRSPQKRESMVFHDEEGMKRGDEINQTRRPPWKTVQPRDGVTADKDTEVEEPEAHEPNQRMSNRRRKPNPKCFN</sequence>
<dbReference type="Proteomes" id="UP000712600">
    <property type="component" value="Unassembled WGS sequence"/>
</dbReference>
<protein>
    <submittedName>
        <fullName evidence="2">Uncharacterized protein</fullName>
    </submittedName>
</protein>
<dbReference type="AlphaFoldDB" id="A0A8S9RWF7"/>